<dbReference type="STRING" id="335973.SAMN04488693_1393"/>
<name>A0A1G8PXC9_9MICC</name>
<dbReference type="EMBL" id="FNDT01000039">
    <property type="protein sequence ID" value="SDI97093.1"/>
    <property type="molecule type" value="Genomic_DNA"/>
</dbReference>
<sequence length="62" mass="6939">MMNVRLPLNEITLGLICRKVYCENAGSVRALVDSVNEERTRCAASSGVSTRHAYVDHIVYKQ</sequence>
<dbReference type="Proteomes" id="UP000199258">
    <property type="component" value="Unassembled WGS sequence"/>
</dbReference>
<protein>
    <submittedName>
        <fullName evidence="1">Uncharacterized protein</fullName>
    </submittedName>
</protein>
<reference evidence="1 2" key="1">
    <citation type="submission" date="2016-10" db="EMBL/GenBank/DDBJ databases">
        <authorList>
            <person name="de Groot N.N."/>
        </authorList>
    </citation>
    <scope>NUCLEOTIDE SEQUENCE [LARGE SCALE GENOMIC DNA]</scope>
    <source>
        <strain evidence="1 2">NP_1H</strain>
    </source>
</reference>
<accession>A0A1G8PXC9</accession>
<evidence type="ECO:0000313" key="1">
    <source>
        <dbReference type="EMBL" id="SDI97093.1"/>
    </source>
</evidence>
<proteinExistence type="predicted"/>
<keyword evidence="2" id="KW-1185">Reference proteome</keyword>
<gene>
    <name evidence="1" type="ORF">SAMN04488693_1393</name>
</gene>
<dbReference type="AlphaFoldDB" id="A0A1G8PXC9"/>
<organism evidence="1 2">
    <name type="scientific">Arthrobacter subterraneus</name>
    <dbReference type="NCBI Taxonomy" id="335973"/>
    <lineage>
        <taxon>Bacteria</taxon>
        <taxon>Bacillati</taxon>
        <taxon>Actinomycetota</taxon>
        <taxon>Actinomycetes</taxon>
        <taxon>Micrococcales</taxon>
        <taxon>Micrococcaceae</taxon>
        <taxon>Arthrobacter</taxon>
    </lineage>
</organism>
<evidence type="ECO:0000313" key="2">
    <source>
        <dbReference type="Proteomes" id="UP000199258"/>
    </source>
</evidence>